<sequence>MPVPVHTAIIEEVEEEALSSELADSVADDSDEDALQEGDDVVPALPGLTGYLGSFFASATPAAGSGYAFGAQMDNPFAEMSASPFDLCRTSIDLRNRSLDLRQSVDNFRRPSDGHSSMMSACQRASIDCMGRTVEIDRCVQGVTVHDLLHLTTDPRVKKRLLKTETDEEGRISPSEILAVMSRELSTKKKLKLGVVMGGVLVLLVLLLLGANAALTFSMVALSKDSSVQSSGVLTAKDGGGVVGTATSAAMVNLLYAHHTTQESAAALLAMKSLVVNTNTSAGDTSTFVYQVLAATLVPALHLELVVTARSAAAAALDVSKLMRIYIDDKGVHEVRGGDDQGTAAAGRRLLVDAGAGVGSVQGMVSDMATNMCGPTTSPCSPITTQMSCPAVQTCGMDGLPYVSPCAARSAGTVVRCTNCPLMCATSTATAGPDQQGQQQGQQAAAEVTAVNKAAVGTAAVGTAALDKAAVDQAAAAAEQARTEQQQGGQADIGLEGPPQFVPVDVGVTNTLDASLRFSVMSWAADTAWVPALQGFRISLLQETAVAGQYLPIPGWTARDLVTKLDAAHPTLPPRLQVSASTDGSQKTYYRLDAVLKGPFPTSARGGGSRVRFEVASVRLDGTVSQPVTVESTGGRR</sequence>
<reference evidence="2" key="1">
    <citation type="journal article" date="2019" name="Plant J.">
        <title>Chlorella vulgaris genome assembly and annotation reveals the molecular basis for metabolic acclimation to high light conditions.</title>
        <authorList>
            <person name="Cecchin M."/>
            <person name="Marcolungo L."/>
            <person name="Rossato M."/>
            <person name="Girolomoni L."/>
            <person name="Cosentino E."/>
            <person name="Cuine S."/>
            <person name="Li-Beisson Y."/>
            <person name="Delledonne M."/>
            <person name="Ballottari M."/>
        </authorList>
    </citation>
    <scope>NUCLEOTIDE SEQUENCE</scope>
    <source>
        <strain evidence="2">211/11P</strain>
    </source>
</reference>
<gene>
    <name evidence="2" type="ORF">D9Q98_006154</name>
</gene>
<organism evidence="2 3">
    <name type="scientific">Chlorella vulgaris</name>
    <name type="common">Green alga</name>
    <dbReference type="NCBI Taxonomy" id="3077"/>
    <lineage>
        <taxon>Eukaryota</taxon>
        <taxon>Viridiplantae</taxon>
        <taxon>Chlorophyta</taxon>
        <taxon>core chlorophytes</taxon>
        <taxon>Trebouxiophyceae</taxon>
        <taxon>Chlorellales</taxon>
        <taxon>Chlorellaceae</taxon>
        <taxon>Chlorella clade</taxon>
        <taxon>Chlorella</taxon>
    </lineage>
</organism>
<keyword evidence="3" id="KW-1185">Reference proteome</keyword>
<comment type="caution">
    <text evidence="2">The sequence shown here is derived from an EMBL/GenBank/DDBJ whole genome shotgun (WGS) entry which is preliminary data.</text>
</comment>
<dbReference type="AlphaFoldDB" id="A0A9D4Z0L5"/>
<accession>A0A9D4Z0L5</accession>
<keyword evidence="1" id="KW-1133">Transmembrane helix</keyword>
<evidence type="ECO:0000313" key="3">
    <source>
        <dbReference type="Proteomes" id="UP001055712"/>
    </source>
</evidence>
<dbReference type="EMBL" id="SIDB01000002">
    <property type="protein sequence ID" value="KAI3436739.1"/>
    <property type="molecule type" value="Genomic_DNA"/>
</dbReference>
<keyword evidence="1" id="KW-0812">Transmembrane</keyword>
<dbReference type="OrthoDB" id="16571at75966"/>
<evidence type="ECO:0000313" key="2">
    <source>
        <dbReference type="EMBL" id="KAI3436739.1"/>
    </source>
</evidence>
<keyword evidence="1" id="KW-0472">Membrane</keyword>
<reference evidence="2" key="2">
    <citation type="submission" date="2020-11" db="EMBL/GenBank/DDBJ databases">
        <authorList>
            <person name="Cecchin M."/>
            <person name="Marcolungo L."/>
            <person name="Rossato M."/>
            <person name="Girolomoni L."/>
            <person name="Cosentino E."/>
            <person name="Cuine S."/>
            <person name="Li-Beisson Y."/>
            <person name="Delledonne M."/>
            <person name="Ballottari M."/>
        </authorList>
    </citation>
    <scope>NUCLEOTIDE SEQUENCE</scope>
    <source>
        <strain evidence="2">211/11P</strain>
        <tissue evidence="2">Whole cell</tissue>
    </source>
</reference>
<feature type="transmembrane region" description="Helical" evidence="1">
    <location>
        <begin position="193"/>
        <end position="222"/>
    </location>
</feature>
<protein>
    <submittedName>
        <fullName evidence="2">Uncharacterized protein</fullName>
    </submittedName>
</protein>
<proteinExistence type="predicted"/>
<name>A0A9D4Z0L5_CHLVU</name>
<evidence type="ECO:0000256" key="1">
    <source>
        <dbReference type="SAM" id="Phobius"/>
    </source>
</evidence>
<dbReference type="Proteomes" id="UP001055712">
    <property type="component" value="Unassembled WGS sequence"/>
</dbReference>